<dbReference type="SUPFAM" id="SSF63825">
    <property type="entry name" value="YWTD domain"/>
    <property type="match status" value="1"/>
</dbReference>
<gene>
    <name evidence="1" type="ORF">FHR24_002586</name>
</gene>
<organism evidence="1 2">
    <name type="scientific">Wenyingzhuangia heitensis</name>
    <dbReference type="NCBI Taxonomy" id="1487859"/>
    <lineage>
        <taxon>Bacteria</taxon>
        <taxon>Pseudomonadati</taxon>
        <taxon>Bacteroidota</taxon>
        <taxon>Flavobacteriia</taxon>
        <taxon>Flavobacteriales</taxon>
        <taxon>Flavobacteriaceae</taxon>
        <taxon>Wenyingzhuangia</taxon>
    </lineage>
</organism>
<evidence type="ECO:0000313" key="1">
    <source>
        <dbReference type="EMBL" id="NIJ46108.1"/>
    </source>
</evidence>
<dbReference type="PANTHER" id="PTHR31270">
    <property type="entry name" value="GLUTAMINYL-PEPTIDE CYCLOTRANSFERASE"/>
    <property type="match status" value="1"/>
</dbReference>
<dbReference type="InterPro" id="IPR007788">
    <property type="entry name" value="QCT"/>
</dbReference>
<protein>
    <submittedName>
        <fullName evidence="1">Glutamine cyclotransferase</fullName>
    </submittedName>
</protein>
<dbReference type="Gene3D" id="2.130.10.10">
    <property type="entry name" value="YVTN repeat-like/Quinoprotein amine dehydrogenase"/>
    <property type="match status" value="1"/>
</dbReference>
<keyword evidence="2" id="KW-1185">Reference proteome</keyword>
<dbReference type="PANTHER" id="PTHR31270:SF1">
    <property type="entry name" value="GLUTAMINYL-PEPTIDE CYCLOTRANSFERASE"/>
    <property type="match status" value="1"/>
</dbReference>
<proteinExistence type="predicted"/>
<dbReference type="Proteomes" id="UP000745859">
    <property type="component" value="Unassembled WGS sequence"/>
</dbReference>
<reference evidence="1 2" key="1">
    <citation type="submission" date="2020-03" db="EMBL/GenBank/DDBJ databases">
        <title>Genomic Encyclopedia of Type Strains, Phase IV (KMG-IV): sequencing the most valuable type-strain genomes for metagenomic binning, comparative biology and taxonomic classification.</title>
        <authorList>
            <person name="Goeker M."/>
        </authorList>
    </citation>
    <scope>NUCLEOTIDE SEQUENCE [LARGE SCALE GENOMIC DNA]</scope>
    <source>
        <strain evidence="1 2">DSM 101599</strain>
    </source>
</reference>
<evidence type="ECO:0000313" key="2">
    <source>
        <dbReference type="Proteomes" id="UP000745859"/>
    </source>
</evidence>
<dbReference type="EMBL" id="JAASQL010000004">
    <property type="protein sequence ID" value="NIJ46108.1"/>
    <property type="molecule type" value="Genomic_DNA"/>
</dbReference>
<comment type="caution">
    <text evidence="1">The sequence shown here is derived from an EMBL/GenBank/DDBJ whole genome shotgun (WGS) entry which is preliminary data.</text>
</comment>
<dbReference type="RefSeq" id="WP_167189517.1">
    <property type="nucleotide sequence ID" value="NZ_JAASQL010000004.1"/>
</dbReference>
<sequence length="341" mass="38890">MQINRILVALNLLIGLNSCNNTPEFELKAPEKIQINKKLNISIASKNENLKVTYFLDDKEIGTTKNISLDIKKAKLGKHILKVNVGEHDDVRSKETTITFFNSQKPKVYKYKVINSYPHDRESFTQGLEFYNNFLYEGTGQRGKSVLRKLALKTGEVIQEQALASKYFGEGITIFNHKIYQLTWESKLGFIYDAETFKTINTFKYQQSAEGWGLTHNNTHLIKSDGTEKIWFLNPDTGAEESYIEVYTNDRRIENLNELEYINGKVYANVWTKNAIAIINPKNGAVEGIVNMKGLINQLDNKTIAGSGDKVLNGIAYNPNTNKLYVTGKNWDKIFEIEILK</sequence>
<dbReference type="InterPro" id="IPR015943">
    <property type="entry name" value="WD40/YVTN_repeat-like_dom_sf"/>
</dbReference>
<name>A0ABX0UBB6_9FLAO</name>
<accession>A0ABX0UBB6</accession>
<dbReference type="Pfam" id="PF05096">
    <property type="entry name" value="Glu_cyclase_2"/>
    <property type="match status" value="1"/>
</dbReference>